<dbReference type="AlphaFoldDB" id="A0A4T2BYV4"/>
<dbReference type="OrthoDB" id="9794942at2"/>
<dbReference type="CDD" id="cd00431">
    <property type="entry name" value="cysteine_hydrolases"/>
    <property type="match status" value="1"/>
</dbReference>
<name>A0A4T2BYV4_9MICO</name>
<comment type="caution">
    <text evidence="3">The sequence shown here is derived from an EMBL/GenBank/DDBJ whole genome shotgun (WGS) entry which is preliminary data.</text>
</comment>
<dbReference type="Proteomes" id="UP000306192">
    <property type="component" value="Unassembled WGS sequence"/>
</dbReference>
<dbReference type="Gene3D" id="3.40.50.850">
    <property type="entry name" value="Isochorismatase-like"/>
    <property type="match status" value="1"/>
</dbReference>
<evidence type="ECO:0000313" key="3">
    <source>
        <dbReference type="EMBL" id="TIH34828.1"/>
    </source>
</evidence>
<dbReference type="InterPro" id="IPR050272">
    <property type="entry name" value="Isochorismatase-like_hydrls"/>
</dbReference>
<proteinExistence type="predicted"/>
<dbReference type="Pfam" id="PF00857">
    <property type="entry name" value="Isochorismatase"/>
    <property type="match status" value="1"/>
</dbReference>
<reference evidence="3 4" key="1">
    <citation type="journal article" date="2019" name="Microorganisms">
        <title>Systematic Affiliation and Genome Analysis of Subtercola vilae DB165(T) with Particular Emphasis on Cold Adaptation of an Isolate from a High-Altitude Cold Volcano Lake.</title>
        <authorList>
            <person name="Villalobos A.S."/>
            <person name="Wiese J."/>
            <person name="Imhoff J.F."/>
            <person name="Dorador C."/>
            <person name="Keller A."/>
            <person name="Hentschel U."/>
        </authorList>
    </citation>
    <scope>NUCLEOTIDE SEQUENCE [LARGE SCALE GENOMIC DNA]</scope>
    <source>
        <strain evidence="3 4">DB165</strain>
    </source>
</reference>
<keyword evidence="1 3" id="KW-0378">Hydrolase</keyword>
<gene>
    <name evidence="3" type="ORF">D4765_12035</name>
</gene>
<dbReference type="SUPFAM" id="SSF52499">
    <property type="entry name" value="Isochorismatase-like hydrolases"/>
    <property type="match status" value="1"/>
</dbReference>
<dbReference type="InterPro" id="IPR036380">
    <property type="entry name" value="Isochorismatase-like_sf"/>
</dbReference>
<protein>
    <submittedName>
        <fullName evidence="3">Cysteine hydrolase</fullName>
    </submittedName>
</protein>
<evidence type="ECO:0000256" key="1">
    <source>
        <dbReference type="ARBA" id="ARBA00022801"/>
    </source>
</evidence>
<accession>A0A4T2BYV4</accession>
<dbReference type="InterPro" id="IPR000868">
    <property type="entry name" value="Isochorismatase-like_dom"/>
</dbReference>
<dbReference type="EMBL" id="QYRT01000023">
    <property type="protein sequence ID" value="TIH34828.1"/>
    <property type="molecule type" value="Genomic_DNA"/>
</dbReference>
<evidence type="ECO:0000313" key="4">
    <source>
        <dbReference type="Proteomes" id="UP000306192"/>
    </source>
</evidence>
<dbReference type="PANTHER" id="PTHR43540">
    <property type="entry name" value="PEROXYUREIDOACRYLATE/UREIDOACRYLATE AMIDOHYDROLASE-RELATED"/>
    <property type="match status" value="1"/>
</dbReference>
<dbReference type="GO" id="GO:0016787">
    <property type="term" value="F:hydrolase activity"/>
    <property type="evidence" value="ECO:0007669"/>
    <property type="project" value="UniProtKB-KW"/>
</dbReference>
<feature type="domain" description="Isochorismatase-like" evidence="2">
    <location>
        <begin position="10"/>
        <end position="180"/>
    </location>
</feature>
<evidence type="ECO:0000259" key="2">
    <source>
        <dbReference type="Pfam" id="PF00857"/>
    </source>
</evidence>
<dbReference type="PANTHER" id="PTHR43540:SF7">
    <property type="entry name" value="ISOCHORISMATASE FAMILY PROTEIN YECD"/>
    <property type="match status" value="1"/>
</dbReference>
<dbReference type="RefSeq" id="WP_136642543.1">
    <property type="nucleotide sequence ID" value="NZ_QYRT01000023.1"/>
</dbReference>
<organism evidence="3 4">
    <name type="scientific">Subtercola vilae</name>
    <dbReference type="NCBI Taxonomy" id="2056433"/>
    <lineage>
        <taxon>Bacteria</taxon>
        <taxon>Bacillati</taxon>
        <taxon>Actinomycetota</taxon>
        <taxon>Actinomycetes</taxon>
        <taxon>Micrococcales</taxon>
        <taxon>Microbacteriaceae</taxon>
        <taxon>Subtercola</taxon>
    </lineage>
</organism>
<keyword evidence="4" id="KW-1185">Reference proteome</keyword>
<sequence>MPITTLDPRTALIVIDLQEGVARRELAHPTADVIASCVKLLGAFRSHELPVVIVTVEGVPSGRTDLSAASGAAPSFPAGWADPIAELDIQPSDILVVKHARSAFTNTGLDEKLHELGVTQLVIVGIATSSGVESTARHGHEYGYSVTLPVDAMTDASPDAHQHSIATSFPRIAETGSTAEVLALLEAARA</sequence>